<reference evidence="4" key="1">
    <citation type="submission" date="2021-06" db="EMBL/GenBank/DDBJ databases">
        <authorList>
            <person name="Hodson N. C."/>
            <person name="Mongue J. A."/>
            <person name="Jaron S. K."/>
        </authorList>
    </citation>
    <scope>NUCLEOTIDE SEQUENCE</scope>
</reference>
<organism evidence="4 5">
    <name type="scientific">Allacma fusca</name>
    <dbReference type="NCBI Taxonomy" id="39272"/>
    <lineage>
        <taxon>Eukaryota</taxon>
        <taxon>Metazoa</taxon>
        <taxon>Ecdysozoa</taxon>
        <taxon>Arthropoda</taxon>
        <taxon>Hexapoda</taxon>
        <taxon>Collembola</taxon>
        <taxon>Symphypleona</taxon>
        <taxon>Sminthuridae</taxon>
        <taxon>Allacma</taxon>
    </lineage>
</organism>
<evidence type="ECO:0000313" key="4">
    <source>
        <dbReference type="EMBL" id="CAG7835655.1"/>
    </source>
</evidence>
<dbReference type="InterPro" id="IPR000757">
    <property type="entry name" value="Beta-glucanase-like"/>
</dbReference>
<name>A0A8J2MBU7_9HEXA</name>
<dbReference type="PROSITE" id="PS51762">
    <property type="entry name" value="GH16_2"/>
    <property type="match status" value="1"/>
</dbReference>
<gene>
    <name evidence="4" type="ORF">AFUS01_LOCUS44995</name>
</gene>
<dbReference type="FunFam" id="2.60.120.200:FF:000217">
    <property type="entry name" value="Gram-negative bacteria-binding protein"/>
    <property type="match status" value="1"/>
</dbReference>
<accession>A0A8J2MBU7</accession>
<evidence type="ECO:0000256" key="1">
    <source>
        <dbReference type="ARBA" id="ARBA00006865"/>
    </source>
</evidence>
<dbReference type="AlphaFoldDB" id="A0A8J2MBU7"/>
<sequence length="391" mass="44428">MALVVIQFVIIVLVVFIAIFNVEAQRSRNKIQNYETKQQGQWSVTETNKGRAKKGELIFEDEFINFDLNTWQHEITAGGGGNWEFQLYHNNRSNSYVEYGKLYIKPTLTSDKYGESFLTSGILDLNGATPADSCTGAQWSGCRKEGSSVNIINPVMSARIRTVNSFSFKYGVVKVRAKLPAGDWLWPAIWLMPKNQQYGTWPASGEIDIMESRGNLNLRNARGLNIGPEQVGSTLHYGPFFPMNGWDKAHFEKNLLKDQGFDKNFHEYGLEWTPDHIKFLVDDEVIGTVAPTDKGGFWELGGFGNNVDNPWKYSENQKMAPFDQQFYLIMNLAVGGTNSYFQDNLPNSKKPWRNSSPLAALDFWNSRSDWLPTWDGENAALQVDYVRVWAL</sequence>
<dbReference type="PANTHER" id="PTHR10963:SF55">
    <property type="entry name" value="GLYCOSIDE HYDROLASE FAMILY 16 PROTEIN"/>
    <property type="match status" value="1"/>
</dbReference>
<feature type="signal peptide" evidence="2">
    <location>
        <begin position="1"/>
        <end position="24"/>
    </location>
</feature>
<proteinExistence type="inferred from homology"/>
<dbReference type="PANTHER" id="PTHR10963">
    <property type="entry name" value="GLYCOSYL HYDROLASE-RELATED"/>
    <property type="match status" value="1"/>
</dbReference>
<dbReference type="CDD" id="cd08024">
    <property type="entry name" value="GH16_CCF"/>
    <property type="match status" value="1"/>
</dbReference>
<comment type="similarity">
    <text evidence="1">Belongs to the glycosyl hydrolase 16 family.</text>
</comment>
<feature type="domain" description="GH16" evidence="3">
    <location>
        <begin position="27"/>
        <end position="391"/>
    </location>
</feature>
<dbReference type="InterPro" id="IPR050546">
    <property type="entry name" value="Glycosyl_Hydrlase_16"/>
</dbReference>
<protein>
    <recommendedName>
        <fullName evidence="3">GH16 domain-containing protein</fullName>
    </recommendedName>
</protein>
<dbReference type="GO" id="GO:0004553">
    <property type="term" value="F:hydrolase activity, hydrolyzing O-glycosyl compounds"/>
    <property type="evidence" value="ECO:0007669"/>
    <property type="project" value="InterPro"/>
</dbReference>
<feature type="chain" id="PRO_5035222887" description="GH16 domain-containing protein" evidence="2">
    <location>
        <begin position="25"/>
        <end position="391"/>
    </location>
</feature>
<dbReference type="Pfam" id="PF00722">
    <property type="entry name" value="Glyco_hydro_16"/>
    <property type="match status" value="1"/>
</dbReference>
<evidence type="ECO:0000259" key="3">
    <source>
        <dbReference type="PROSITE" id="PS51762"/>
    </source>
</evidence>
<keyword evidence="5" id="KW-1185">Reference proteome</keyword>
<evidence type="ECO:0000313" key="5">
    <source>
        <dbReference type="Proteomes" id="UP000708208"/>
    </source>
</evidence>
<keyword evidence="2" id="KW-0732">Signal</keyword>
<dbReference type="EMBL" id="CAJVCH010570712">
    <property type="protein sequence ID" value="CAG7835655.1"/>
    <property type="molecule type" value="Genomic_DNA"/>
</dbReference>
<dbReference type="OrthoDB" id="4781at2759"/>
<dbReference type="Proteomes" id="UP000708208">
    <property type="component" value="Unassembled WGS sequence"/>
</dbReference>
<comment type="caution">
    <text evidence="4">The sequence shown here is derived from an EMBL/GenBank/DDBJ whole genome shotgun (WGS) entry which is preliminary data.</text>
</comment>
<evidence type="ECO:0000256" key="2">
    <source>
        <dbReference type="SAM" id="SignalP"/>
    </source>
</evidence>
<dbReference type="GO" id="GO:0005975">
    <property type="term" value="P:carbohydrate metabolic process"/>
    <property type="evidence" value="ECO:0007669"/>
    <property type="project" value="InterPro"/>
</dbReference>